<dbReference type="AlphaFoldDB" id="A0AAV4RRQ9"/>
<evidence type="ECO:0000313" key="3">
    <source>
        <dbReference type="Proteomes" id="UP001054945"/>
    </source>
</evidence>
<protein>
    <submittedName>
        <fullName evidence="2">Uncharacterized protein</fullName>
    </submittedName>
</protein>
<comment type="caution">
    <text evidence="2">The sequence shown here is derived from an EMBL/GenBank/DDBJ whole genome shotgun (WGS) entry which is preliminary data.</text>
</comment>
<organism evidence="2 3">
    <name type="scientific">Caerostris extrusa</name>
    <name type="common">Bark spider</name>
    <name type="synonym">Caerostris bankana</name>
    <dbReference type="NCBI Taxonomy" id="172846"/>
    <lineage>
        <taxon>Eukaryota</taxon>
        <taxon>Metazoa</taxon>
        <taxon>Ecdysozoa</taxon>
        <taxon>Arthropoda</taxon>
        <taxon>Chelicerata</taxon>
        <taxon>Arachnida</taxon>
        <taxon>Araneae</taxon>
        <taxon>Araneomorphae</taxon>
        <taxon>Entelegynae</taxon>
        <taxon>Araneoidea</taxon>
        <taxon>Araneidae</taxon>
        <taxon>Caerostris</taxon>
    </lineage>
</organism>
<sequence>MFRDIIRHYEALPRMPNKKIHSSATSWTNVILEELEARATMEKKEKDIAREEKESERVFQLEKLRITNAAETSSDV</sequence>
<name>A0AAV4RRQ9_CAEEX</name>
<dbReference type="Proteomes" id="UP001054945">
    <property type="component" value="Unassembled WGS sequence"/>
</dbReference>
<reference evidence="2 3" key="1">
    <citation type="submission" date="2021-06" db="EMBL/GenBank/DDBJ databases">
        <title>Caerostris extrusa draft genome.</title>
        <authorList>
            <person name="Kono N."/>
            <person name="Arakawa K."/>
        </authorList>
    </citation>
    <scope>NUCLEOTIDE SEQUENCE [LARGE SCALE GENOMIC DNA]</scope>
</reference>
<feature type="coiled-coil region" evidence="1">
    <location>
        <begin position="32"/>
        <end position="61"/>
    </location>
</feature>
<proteinExistence type="predicted"/>
<gene>
    <name evidence="2" type="ORF">CEXT_670591</name>
</gene>
<keyword evidence="1" id="KW-0175">Coiled coil</keyword>
<dbReference type="EMBL" id="BPLR01008197">
    <property type="protein sequence ID" value="GIY22797.1"/>
    <property type="molecule type" value="Genomic_DNA"/>
</dbReference>
<accession>A0AAV4RRQ9</accession>
<keyword evidence="3" id="KW-1185">Reference proteome</keyword>
<evidence type="ECO:0000256" key="1">
    <source>
        <dbReference type="SAM" id="Coils"/>
    </source>
</evidence>
<evidence type="ECO:0000313" key="2">
    <source>
        <dbReference type="EMBL" id="GIY22797.1"/>
    </source>
</evidence>